<gene>
    <name evidence="5" type="ORF">A9Q84_14290</name>
</gene>
<evidence type="ECO:0000256" key="3">
    <source>
        <dbReference type="ARBA" id="ARBA00023163"/>
    </source>
</evidence>
<accession>A0A1Y5F4T0</accession>
<dbReference type="GO" id="GO:0003700">
    <property type="term" value="F:DNA-binding transcription factor activity"/>
    <property type="evidence" value="ECO:0007669"/>
    <property type="project" value="InterPro"/>
</dbReference>
<evidence type="ECO:0000313" key="5">
    <source>
        <dbReference type="EMBL" id="OUR95667.1"/>
    </source>
</evidence>
<dbReference type="InterPro" id="IPR050204">
    <property type="entry name" value="AraC_XylS_family_regulators"/>
</dbReference>
<dbReference type="SUPFAM" id="SSF46689">
    <property type="entry name" value="Homeodomain-like"/>
    <property type="match status" value="2"/>
</dbReference>
<dbReference type="Gene3D" id="1.10.10.60">
    <property type="entry name" value="Homeodomain-like"/>
    <property type="match status" value="2"/>
</dbReference>
<dbReference type="PRINTS" id="PR00032">
    <property type="entry name" value="HTHARAC"/>
</dbReference>
<evidence type="ECO:0000313" key="6">
    <source>
        <dbReference type="Proteomes" id="UP000196531"/>
    </source>
</evidence>
<keyword evidence="1" id="KW-0805">Transcription regulation</keyword>
<dbReference type="Proteomes" id="UP000196531">
    <property type="component" value="Unassembled WGS sequence"/>
</dbReference>
<sequence length="311" mass="35227">MLSCAQPIDILGDVLRVGELGSQIVARPNLVAPWGMMFPTEDKSLFHIFKSGTCYFYPDLESKEPRVIQAGDLLFIPRINNYRLLSEKDGESNFYKDVVKSFKDVVIKESDKATTMICGSYKLKTKLSLPFFSLFPDFIHLSKEDLENYPELGNTVKLIMQEEAVTSLGADIILLRIVDILLVQMIRYWLTNYDSKSVGWLMATLDSEVGQVLSMIHRNPEKKWTVEDLAEEAAVSRTKLFNSFTKSVGVSPIQYLTSWRIDLSKKLLTTTNQSIVEVANSVGYESEAAFSRAFKKTVEMTPGKYRKSVLD</sequence>
<dbReference type="AlphaFoldDB" id="A0A1Y5F4T0"/>
<dbReference type="InterPro" id="IPR032783">
    <property type="entry name" value="AraC_lig"/>
</dbReference>
<dbReference type="EMBL" id="MAAO01000007">
    <property type="protein sequence ID" value="OUR95667.1"/>
    <property type="molecule type" value="Genomic_DNA"/>
</dbReference>
<dbReference type="Pfam" id="PF12852">
    <property type="entry name" value="Cupin_6"/>
    <property type="match status" value="1"/>
</dbReference>
<name>A0A1Y5F4T0_9BACT</name>
<dbReference type="InterPro" id="IPR018062">
    <property type="entry name" value="HTH_AraC-typ_CS"/>
</dbReference>
<dbReference type="SMART" id="SM00342">
    <property type="entry name" value="HTH_ARAC"/>
    <property type="match status" value="1"/>
</dbReference>
<organism evidence="5 6">
    <name type="scientific">Halobacteriovorax marinus</name>
    <dbReference type="NCBI Taxonomy" id="97084"/>
    <lineage>
        <taxon>Bacteria</taxon>
        <taxon>Pseudomonadati</taxon>
        <taxon>Bdellovibrionota</taxon>
        <taxon>Bacteriovoracia</taxon>
        <taxon>Bacteriovoracales</taxon>
        <taxon>Halobacteriovoraceae</taxon>
        <taxon>Halobacteriovorax</taxon>
    </lineage>
</organism>
<dbReference type="PROSITE" id="PS01124">
    <property type="entry name" value="HTH_ARAC_FAMILY_2"/>
    <property type="match status" value="1"/>
</dbReference>
<evidence type="ECO:0000259" key="4">
    <source>
        <dbReference type="PROSITE" id="PS01124"/>
    </source>
</evidence>
<dbReference type="PANTHER" id="PTHR46796">
    <property type="entry name" value="HTH-TYPE TRANSCRIPTIONAL ACTIVATOR RHAS-RELATED"/>
    <property type="match status" value="1"/>
</dbReference>
<dbReference type="GO" id="GO:0043565">
    <property type="term" value="F:sequence-specific DNA binding"/>
    <property type="evidence" value="ECO:0007669"/>
    <property type="project" value="InterPro"/>
</dbReference>
<dbReference type="PROSITE" id="PS00041">
    <property type="entry name" value="HTH_ARAC_FAMILY_1"/>
    <property type="match status" value="1"/>
</dbReference>
<dbReference type="InterPro" id="IPR018060">
    <property type="entry name" value="HTH_AraC"/>
</dbReference>
<proteinExistence type="predicted"/>
<dbReference type="PANTHER" id="PTHR46796:SF7">
    <property type="entry name" value="ARAC FAMILY TRANSCRIPTIONAL REGULATOR"/>
    <property type="match status" value="1"/>
</dbReference>
<evidence type="ECO:0000256" key="2">
    <source>
        <dbReference type="ARBA" id="ARBA00023125"/>
    </source>
</evidence>
<reference evidence="6" key="1">
    <citation type="journal article" date="2017" name="Proc. Natl. Acad. Sci. U.S.A.">
        <title>Simulation of Deepwater Horizon oil plume reveals substrate specialization within a complex community of hydrocarbon-degraders.</title>
        <authorList>
            <person name="Hu P."/>
            <person name="Dubinsky E.A."/>
            <person name="Probst A.J."/>
            <person name="Wang J."/>
            <person name="Sieber C.M.K."/>
            <person name="Tom L.M."/>
            <person name="Gardinali P."/>
            <person name="Banfield J.F."/>
            <person name="Atlas R.M."/>
            <person name="Andersen G.L."/>
        </authorList>
    </citation>
    <scope>NUCLEOTIDE SEQUENCE [LARGE SCALE GENOMIC DNA]</scope>
</reference>
<dbReference type="Pfam" id="PF12833">
    <property type="entry name" value="HTH_18"/>
    <property type="match status" value="1"/>
</dbReference>
<keyword evidence="2" id="KW-0238">DNA-binding</keyword>
<feature type="domain" description="HTH araC/xylS-type" evidence="4">
    <location>
        <begin position="210"/>
        <end position="308"/>
    </location>
</feature>
<keyword evidence="3" id="KW-0804">Transcription</keyword>
<evidence type="ECO:0000256" key="1">
    <source>
        <dbReference type="ARBA" id="ARBA00023015"/>
    </source>
</evidence>
<dbReference type="InterPro" id="IPR020449">
    <property type="entry name" value="Tscrpt_reg_AraC-type_HTH"/>
</dbReference>
<comment type="caution">
    <text evidence="5">The sequence shown here is derived from an EMBL/GenBank/DDBJ whole genome shotgun (WGS) entry which is preliminary data.</text>
</comment>
<dbReference type="InterPro" id="IPR009057">
    <property type="entry name" value="Homeodomain-like_sf"/>
</dbReference>
<protein>
    <recommendedName>
        <fullName evidence="4">HTH araC/xylS-type domain-containing protein</fullName>
    </recommendedName>
</protein>